<name>A0A084W0D5_ANOSI</name>
<dbReference type="AlphaFoldDB" id="A0A084W0D5"/>
<evidence type="ECO:0000313" key="2">
    <source>
        <dbReference type="EnsemblMetazoa" id="ASIC011407-PA"/>
    </source>
</evidence>
<organism evidence="1">
    <name type="scientific">Anopheles sinensis</name>
    <name type="common">Mosquito</name>
    <dbReference type="NCBI Taxonomy" id="74873"/>
    <lineage>
        <taxon>Eukaryota</taxon>
        <taxon>Metazoa</taxon>
        <taxon>Ecdysozoa</taxon>
        <taxon>Arthropoda</taxon>
        <taxon>Hexapoda</taxon>
        <taxon>Insecta</taxon>
        <taxon>Pterygota</taxon>
        <taxon>Neoptera</taxon>
        <taxon>Endopterygota</taxon>
        <taxon>Diptera</taxon>
        <taxon>Nematocera</taxon>
        <taxon>Culicoidea</taxon>
        <taxon>Culicidae</taxon>
        <taxon>Anophelinae</taxon>
        <taxon>Anopheles</taxon>
    </lineage>
</organism>
<reference evidence="2" key="2">
    <citation type="submission" date="2020-05" db="UniProtKB">
        <authorList>
            <consortium name="EnsemblMetazoa"/>
        </authorList>
    </citation>
    <scope>IDENTIFICATION</scope>
</reference>
<evidence type="ECO:0000313" key="1">
    <source>
        <dbReference type="EMBL" id="KFB43679.1"/>
    </source>
</evidence>
<gene>
    <name evidence="1" type="ORF">ZHAS_00011407</name>
</gene>
<evidence type="ECO:0000313" key="3">
    <source>
        <dbReference type="Proteomes" id="UP000030765"/>
    </source>
</evidence>
<keyword evidence="3" id="KW-1185">Reference proteome</keyword>
<accession>A0A084W0D5</accession>
<dbReference type="EnsemblMetazoa" id="ASIC011407-RA">
    <property type="protein sequence ID" value="ASIC011407-PA"/>
    <property type="gene ID" value="ASIC011407"/>
</dbReference>
<dbReference type="EMBL" id="KE525262">
    <property type="protein sequence ID" value="KFB43679.1"/>
    <property type="molecule type" value="Genomic_DNA"/>
</dbReference>
<sequence length="231" mass="26006">MCCRLPVGVGNCGALLPCFSTKFRHEGRISGSDLRSWSDCKFQGVFDGRDEFGRVFRKVASSSYASPLPTRWTTVATCLQVGRVGKEAHPTVAKDAFPFSMGRSYEGDVTYEATQHPHNVRIDKKPQPSREIRRGLWPPSRRCSAHTKGSLQFFALRHSYQDCMRTKRNGTQSATPILLQLEKARRGRQPQPKPLRVPTRAGGNKAYKCIIINVIVRASRKMLTKARNEDI</sequence>
<proteinExistence type="predicted"/>
<dbReference type="Proteomes" id="UP000030765">
    <property type="component" value="Unassembled WGS sequence"/>
</dbReference>
<dbReference type="EMBL" id="ATLV01019117">
    <property type="status" value="NOT_ANNOTATED_CDS"/>
    <property type="molecule type" value="Genomic_DNA"/>
</dbReference>
<protein>
    <submittedName>
        <fullName evidence="1 2">DctP (Periplasmic C4-dicarboxylate binding protein)</fullName>
    </submittedName>
</protein>
<dbReference type="VEuPathDB" id="VectorBase:ASIC011407"/>
<reference evidence="1 3" key="1">
    <citation type="journal article" date="2014" name="BMC Genomics">
        <title>Genome sequence of Anopheles sinensis provides insight into genetics basis of mosquito competence for malaria parasites.</title>
        <authorList>
            <person name="Zhou D."/>
            <person name="Zhang D."/>
            <person name="Ding G."/>
            <person name="Shi L."/>
            <person name="Hou Q."/>
            <person name="Ye Y."/>
            <person name="Xu Y."/>
            <person name="Zhou H."/>
            <person name="Xiong C."/>
            <person name="Li S."/>
            <person name="Yu J."/>
            <person name="Hong S."/>
            <person name="Yu X."/>
            <person name="Zou P."/>
            <person name="Chen C."/>
            <person name="Chang X."/>
            <person name="Wang W."/>
            <person name="Lv Y."/>
            <person name="Sun Y."/>
            <person name="Ma L."/>
            <person name="Shen B."/>
            <person name="Zhu C."/>
        </authorList>
    </citation>
    <scope>NUCLEOTIDE SEQUENCE [LARGE SCALE GENOMIC DNA]</scope>
</reference>